<organism evidence="2 3">
    <name type="scientific">Sediminitomix flava</name>
    <dbReference type="NCBI Taxonomy" id="379075"/>
    <lineage>
        <taxon>Bacteria</taxon>
        <taxon>Pseudomonadati</taxon>
        <taxon>Bacteroidota</taxon>
        <taxon>Cytophagia</taxon>
        <taxon>Cytophagales</taxon>
        <taxon>Flammeovirgaceae</taxon>
        <taxon>Sediminitomix</taxon>
    </lineage>
</organism>
<dbReference type="InterPro" id="IPR003033">
    <property type="entry name" value="SCP2_sterol-bd_dom"/>
</dbReference>
<dbReference type="OrthoDB" id="9804656at2"/>
<dbReference type="Gene3D" id="3.30.1050.10">
    <property type="entry name" value="SCP2 sterol-binding domain"/>
    <property type="match status" value="1"/>
</dbReference>
<accession>A0A315ZBL5</accession>
<dbReference type="EMBL" id="QGDO01000002">
    <property type="protein sequence ID" value="PWJ42549.1"/>
    <property type="molecule type" value="Genomic_DNA"/>
</dbReference>
<gene>
    <name evidence="2" type="ORF">BC781_10292</name>
</gene>
<dbReference type="InterPro" id="IPR036527">
    <property type="entry name" value="SCP2_sterol-bd_dom_sf"/>
</dbReference>
<protein>
    <submittedName>
        <fullName evidence="2">Putative sterol carrier protein</fullName>
    </submittedName>
</protein>
<comment type="caution">
    <text evidence="2">The sequence shown here is derived from an EMBL/GenBank/DDBJ whole genome shotgun (WGS) entry which is preliminary data.</text>
</comment>
<dbReference type="AlphaFoldDB" id="A0A315ZBL5"/>
<reference evidence="2 3" key="1">
    <citation type="submission" date="2018-03" db="EMBL/GenBank/DDBJ databases">
        <title>Genomic Encyclopedia of Archaeal and Bacterial Type Strains, Phase II (KMG-II): from individual species to whole genera.</title>
        <authorList>
            <person name="Goeker M."/>
        </authorList>
    </citation>
    <scope>NUCLEOTIDE SEQUENCE [LARGE SCALE GENOMIC DNA]</scope>
    <source>
        <strain evidence="2 3">DSM 28229</strain>
    </source>
</reference>
<dbReference type="Proteomes" id="UP000245535">
    <property type="component" value="Unassembled WGS sequence"/>
</dbReference>
<name>A0A315ZBL5_SEDFL</name>
<keyword evidence="3" id="KW-1185">Reference proteome</keyword>
<proteinExistence type="predicted"/>
<evidence type="ECO:0000313" key="3">
    <source>
        <dbReference type="Proteomes" id="UP000245535"/>
    </source>
</evidence>
<sequence length="117" mass="12809">MENVTVEEIMKSYQVRFLKDKAEGKTLCIQFDISGEGGKAFTLQIQNGTLETIEGLEGNADCVMSATAENYIQLETGVLNPVTAMFTGKVKASNMLKVTEFTSLFRGFVSVKNEGLI</sequence>
<evidence type="ECO:0000313" key="2">
    <source>
        <dbReference type="EMBL" id="PWJ42549.1"/>
    </source>
</evidence>
<dbReference type="SUPFAM" id="SSF55718">
    <property type="entry name" value="SCP-like"/>
    <property type="match status" value="1"/>
</dbReference>
<dbReference type="Pfam" id="PF02036">
    <property type="entry name" value="SCP2"/>
    <property type="match status" value="1"/>
</dbReference>
<evidence type="ECO:0000259" key="1">
    <source>
        <dbReference type="Pfam" id="PF02036"/>
    </source>
</evidence>
<feature type="domain" description="SCP2" evidence="1">
    <location>
        <begin position="28"/>
        <end position="105"/>
    </location>
</feature>
<dbReference type="RefSeq" id="WP_109616688.1">
    <property type="nucleotide sequence ID" value="NZ_QGDO01000002.1"/>
</dbReference>